<organism evidence="2 3">
    <name type="scientific">Echinicola strongylocentroti</name>
    <dbReference type="NCBI Taxonomy" id="1795355"/>
    <lineage>
        <taxon>Bacteria</taxon>
        <taxon>Pseudomonadati</taxon>
        <taxon>Bacteroidota</taxon>
        <taxon>Cytophagia</taxon>
        <taxon>Cytophagales</taxon>
        <taxon>Cyclobacteriaceae</taxon>
        <taxon>Echinicola</taxon>
    </lineage>
</organism>
<dbReference type="InterPro" id="IPR036378">
    <property type="entry name" value="FAS1_dom_sf"/>
</dbReference>
<evidence type="ECO:0000313" key="3">
    <source>
        <dbReference type="Proteomes" id="UP000248688"/>
    </source>
</evidence>
<dbReference type="InterPro" id="IPR000782">
    <property type="entry name" value="FAS1_domain"/>
</dbReference>
<dbReference type="PROSITE" id="PS50213">
    <property type="entry name" value="FAS1"/>
    <property type="match status" value="1"/>
</dbReference>
<gene>
    <name evidence="2" type="ORF">DN752_12125</name>
</gene>
<dbReference type="SUPFAM" id="SSF82153">
    <property type="entry name" value="FAS1 domain"/>
    <property type="match status" value="1"/>
</dbReference>
<dbReference type="Pfam" id="PF02469">
    <property type="entry name" value="Fasciclin"/>
    <property type="match status" value="1"/>
</dbReference>
<feature type="domain" description="FAS1" evidence="1">
    <location>
        <begin position="34"/>
        <end position="167"/>
    </location>
</feature>
<dbReference type="OrthoDB" id="1119934at2"/>
<dbReference type="AlphaFoldDB" id="A0A2Z4IJE2"/>
<sequence>MAQWKCFPSRKKHPRRQWAYPWLRPSHHRPEQSLATVVSENTQGNGYAEFKAALIYAQLLSTLEENDPMTIFAPDNEAFKNWYEQLGVAGYYEVDETLLRETLLHHMAIGRHFTQGFIHGELLSTPLQDATIEIDTTALSVNGALLDPNYSNQLGTNGVLHGVQAVFDRP</sequence>
<evidence type="ECO:0000313" key="2">
    <source>
        <dbReference type="EMBL" id="AWW30810.1"/>
    </source>
</evidence>
<dbReference type="KEGG" id="est:DN752_12125"/>
<name>A0A2Z4IJE2_9BACT</name>
<dbReference type="Gene3D" id="2.30.180.10">
    <property type="entry name" value="FAS1 domain"/>
    <property type="match status" value="1"/>
</dbReference>
<dbReference type="Proteomes" id="UP000248688">
    <property type="component" value="Chromosome"/>
</dbReference>
<keyword evidence="3" id="KW-1185">Reference proteome</keyword>
<reference evidence="2 3" key="1">
    <citation type="submission" date="2018-06" db="EMBL/GenBank/DDBJ databases">
        <title>Echinicola strongylocentroti sp. nov., isolated from a sea urchin Strongylocentrotus intermedius.</title>
        <authorList>
            <person name="Bae S.S."/>
        </authorList>
    </citation>
    <scope>NUCLEOTIDE SEQUENCE [LARGE SCALE GENOMIC DNA]</scope>
    <source>
        <strain evidence="2 3">MEBiC08714</strain>
    </source>
</reference>
<proteinExistence type="predicted"/>
<dbReference type="EMBL" id="CP030041">
    <property type="protein sequence ID" value="AWW30810.1"/>
    <property type="molecule type" value="Genomic_DNA"/>
</dbReference>
<protein>
    <recommendedName>
        <fullName evidence="1">FAS1 domain-containing protein</fullName>
    </recommendedName>
</protein>
<accession>A0A2Z4IJE2</accession>
<evidence type="ECO:0000259" key="1">
    <source>
        <dbReference type="PROSITE" id="PS50213"/>
    </source>
</evidence>
<dbReference type="SMART" id="SM00554">
    <property type="entry name" value="FAS1"/>
    <property type="match status" value="1"/>
</dbReference>